<organism evidence="1">
    <name type="scientific">mine drainage metagenome</name>
    <dbReference type="NCBI Taxonomy" id="410659"/>
    <lineage>
        <taxon>unclassified sequences</taxon>
        <taxon>metagenomes</taxon>
        <taxon>ecological metagenomes</taxon>
    </lineage>
</organism>
<proteinExistence type="predicted"/>
<name>A0A1J5TFT9_9ZZZZ</name>
<accession>A0A1J5TFT9</accession>
<dbReference type="EMBL" id="MLJW01000001">
    <property type="protein sequence ID" value="OIR19850.1"/>
    <property type="molecule type" value="Genomic_DNA"/>
</dbReference>
<evidence type="ECO:0000313" key="1">
    <source>
        <dbReference type="EMBL" id="OIR19850.1"/>
    </source>
</evidence>
<dbReference type="AlphaFoldDB" id="A0A1J5TFT9"/>
<protein>
    <submittedName>
        <fullName evidence="1">Uncharacterized protein</fullName>
    </submittedName>
</protein>
<sequence length="439" mass="50687">MNINESEARLGKLTRKTFLSMWSYQNPYFETGKELCDVLVVFGNDIILMSDKLIQYGDHESTEVNWKRWYKKAVAGSVKQLRGALRQIKMAPQKIFCDALASSPFPLELPPINQMRIHLIAIANGCEKACEQSHEHASLKIDTSCIDDSKPLTVGTYVGTGNFIHVISTKALEAIFECFDTTRDFIDYLDRKQTALSQGNWLIHGEESLIGGYMLSQPGNRPFSIPVAAFPIENNIRVVHPEIWPAYLTSNERQQREQIRTTSYDIDRLIEHVADEYRQNNMVIGQDQALAYHERAFRLIAGESRFSRQFISAALREIWNESTRTFWSTIVASQDFPNLYYLWLLYPEPLEDWSVEQYEEILLNQLTCYMLVARSKFPEAQFIFGICLPNRDCSKTSRAFRVMDGKDWTIEQQELAEKLEQEYGILSNIETTLHVSQRC</sequence>
<reference evidence="1" key="1">
    <citation type="submission" date="2016-10" db="EMBL/GenBank/DDBJ databases">
        <title>Sequence of Gallionella enrichment culture.</title>
        <authorList>
            <person name="Poehlein A."/>
            <person name="Muehling M."/>
            <person name="Daniel R."/>
        </authorList>
    </citation>
    <scope>NUCLEOTIDE SEQUENCE</scope>
</reference>
<gene>
    <name evidence="1" type="ORF">GALL_07340</name>
</gene>
<comment type="caution">
    <text evidence="1">The sequence shown here is derived from an EMBL/GenBank/DDBJ whole genome shotgun (WGS) entry which is preliminary data.</text>
</comment>